<protein>
    <submittedName>
        <fullName evidence="2">Uncharacterized protein</fullName>
    </submittedName>
</protein>
<keyword evidence="3" id="KW-1185">Reference proteome</keyword>
<dbReference type="EMBL" id="RCZC01000001">
    <property type="protein sequence ID" value="TPG56729.1"/>
    <property type="molecule type" value="Genomic_DNA"/>
</dbReference>
<accession>A0A502G4E5</accession>
<gene>
    <name evidence="2" type="ORF">EAH76_03070</name>
</gene>
<evidence type="ECO:0000313" key="2">
    <source>
        <dbReference type="EMBL" id="TPG56729.1"/>
    </source>
</evidence>
<comment type="caution">
    <text evidence="2">The sequence shown here is derived from an EMBL/GenBank/DDBJ whole genome shotgun (WGS) entry which is preliminary data.</text>
</comment>
<feature type="compositionally biased region" description="Pro residues" evidence="1">
    <location>
        <begin position="198"/>
        <end position="211"/>
    </location>
</feature>
<dbReference type="OrthoDB" id="7520791at2"/>
<dbReference type="Proteomes" id="UP000319931">
    <property type="component" value="Unassembled WGS sequence"/>
</dbReference>
<proteinExistence type="predicted"/>
<reference evidence="2 3" key="1">
    <citation type="journal article" date="2019" name="Environ. Microbiol.">
        <title>Species interactions and distinct microbial communities in high Arctic permafrost affected cryosols are associated with the CH4 and CO2 gas fluxes.</title>
        <authorList>
            <person name="Altshuler I."/>
            <person name="Hamel J."/>
            <person name="Turney S."/>
            <person name="Magnuson E."/>
            <person name="Levesque R."/>
            <person name="Greer C."/>
            <person name="Whyte L.G."/>
        </authorList>
    </citation>
    <scope>NUCLEOTIDE SEQUENCE [LARGE SCALE GENOMIC DNA]</scope>
    <source>
        <strain evidence="2 3">E6.1</strain>
    </source>
</reference>
<evidence type="ECO:0000313" key="3">
    <source>
        <dbReference type="Proteomes" id="UP000319931"/>
    </source>
</evidence>
<sequence>MAVSGAVLALREELAAGMRLIALFDIGIRRVTIALGSDAVWAIIRRPDLGGLAVRLAHCPGGGAKIRKRRKRSDEQLRIEVSSAIGLHEIVLRIDTLGLGLLRATVTLTPNAPLLVPFHPRDVYPLGLNDDPLTAHGQVEAAQRGLNSGITFFHIDEPAFGSVLYFQNLTALNTYFTATKTKPDAAVGGEWPELGYLPPTPPQSGTPPTDPIPADATVTMSDAILVFHDDTACDEQDMARRFLQMLGTAYRQLEPPPTDYRDWVWRAEKTLDDLQNAPEATIRHYGHTYIHPYTDAEYPDVMVQMSLIAALRDYAAWTRQPVALEDELKGGLVKFHDTNLKTMRRYLPNVGKDKDKLAVDSWYLYHPLLNLGRLAIDGDARAKRFFLDSLDYAIEAAHHFKYAWPIQFKVDSFDVIVEARNDDGLGQTDVGGIYAYVMLQAYELTDDPSFLDEARAAIDAARGMRFELNYQANLTAWGASACLRLWRITNREYYMRQSYVYLASFFHNCEIWESEIANARHYRNFLGATCLHDAPYMAIYECFDSFSAFEGYLKDSGPDLDPAARLLISEYCKYALDRAWFYYPDALPAEVLATEIRNGHIDRTLSFPLEDLYADGQPAGQVGQEIYGAGAAFVFASRSFHAVEGAPFRIFCDHFPVTSERTSERSLSFGIDGGTARSSSFSIVRLPGKRFARVTLRTAGGETIRPRHRSADRIDFVIPASGQVMLAW</sequence>
<dbReference type="AlphaFoldDB" id="A0A502G4E5"/>
<feature type="region of interest" description="Disordered" evidence="1">
    <location>
        <begin position="189"/>
        <end position="212"/>
    </location>
</feature>
<organism evidence="2 3">
    <name type="scientific">Sphingomonas glacialis</name>
    <dbReference type="NCBI Taxonomy" id="658225"/>
    <lineage>
        <taxon>Bacteria</taxon>
        <taxon>Pseudomonadati</taxon>
        <taxon>Pseudomonadota</taxon>
        <taxon>Alphaproteobacteria</taxon>
        <taxon>Sphingomonadales</taxon>
        <taxon>Sphingomonadaceae</taxon>
        <taxon>Sphingomonas</taxon>
    </lineage>
</organism>
<name>A0A502G4E5_9SPHN</name>
<evidence type="ECO:0000256" key="1">
    <source>
        <dbReference type="SAM" id="MobiDB-lite"/>
    </source>
</evidence>